<reference evidence="1" key="1">
    <citation type="journal article" date="2021" name="New Phytol.">
        <title>Evolutionary innovations through gain and loss of genes in the ectomycorrhizal Boletales.</title>
        <authorList>
            <person name="Wu G."/>
            <person name="Miyauchi S."/>
            <person name="Morin E."/>
            <person name="Kuo A."/>
            <person name="Drula E."/>
            <person name="Varga T."/>
            <person name="Kohler A."/>
            <person name="Feng B."/>
            <person name="Cao Y."/>
            <person name="Lipzen A."/>
            <person name="Daum C."/>
            <person name="Hundley H."/>
            <person name="Pangilinan J."/>
            <person name="Johnson J."/>
            <person name="Barry K."/>
            <person name="LaButti K."/>
            <person name="Ng V."/>
            <person name="Ahrendt S."/>
            <person name="Min B."/>
            <person name="Choi I.G."/>
            <person name="Park H."/>
            <person name="Plett J.M."/>
            <person name="Magnuson J."/>
            <person name="Spatafora J.W."/>
            <person name="Nagy L.G."/>
            <person name="Henrissat B."/>
            <person name="Grigoriev I.V."/>
            <person name="Yang Z.L."/>
            <person name="Xu J."/>
            <person name="Martin F.M."/>
        </authorList>
    </citation>
    <scope>NUCLEOTIDE SEQUENCE</scope>
    <source>
        <strain evidence="1">KUC20120723A-06</strain>
    </source>
</reference>
<keyword evidence="2" id="KW-1185">Reference proteome</keyword>
<proteinExistence type="predicted"/>
<gene>
    <name evidence="1" type="ORF">BV22DRAFT_325236</name>
</gene>
<sequence>MRNASPSTSPSMIDRPSARSPHGTSSPSTPPRRPLPPPPQPARRHTPPAPGTASRSPSVSRTTHTPSRPASSCSSCASGWTTPTPAPSTRIPALPLRSRILPGLGASGGTTTRGRTIALDSGSRAIAGLRPGTVWAGQGDKPTRNRPAHNNHPAAPNPPRACAGAVCPLRAVHHFATPVAAAGHEVVPTSITSERIPTHPTPAGSVCSPTHRRPTRLPVSRCPCRHSMSSSPRRTTTLLITNIAPRIMAATIGGRTRTSLPRQRSTPSASPSTVPRVIIGGQPASAYSYTSPAGLGVERCGRGAEGEFQRAEGADERQRRRDGDERE</sequence>
<evidence type="ECO:0000313" key="2">
    <source>
        <dbReference type="Proteomes" id="UP000790709"/>
    </source>
</evidence>
<comment type="caution">
    <text evidence="1">The sequence shown here is derived from an EMBL/GenBank/DDBJ whole genome shotgun (WGS) entry which is preliminary data.</text>
</comment>
<organism evidence="1 2">
    <name type="scientific">Leucogyrophana mollusca</name>
    <dbReference type="NCBI Taxonomy" id="85980"/>
    <lineage>
        <taxon>Eukaryota</taxon>
        <taxon>Fungi</taxon>
        <taxon>Dikarya</taxon>
        <taxon>Basidiomycota</taxon>
        <taxon>Agaricomycotina</taxon>
        <taxon>Agaricomycetes</taxon>
        <taxon>Agaricomycetidae</taxon>
        <taxon>Boletales</taxon>
        <taxon>Boletales incertae sedis</taxon>
        <taxon>Leucogyrophana</taxon>
    </lineage>
</organism>
<dbReference type="EMBL" id="MU266376">
    <property type="protein sequence ID" value="KAH7926843.1"/>
    <property type="molecule type" value="Genomic_DNA"/>
</dbReference>
<dbReference type="Proteomes" id="UP000790709">
    <property type="component" value="Unassembled WGS sequence"/>
</dbReference>
<protein>
    <submittedName>
        <fullName evidence="1">Uncharacterized protein</fullName>
    </submittedName>
</protein>
<evidence type="ECO:0000313" key="1">
    <source>
        <dbReference type="EMBL" id="KAH7926843.1"/>
    </source>
</evidence>
<name>A0ACB8BQJ4_9AGAM</name>
<accession>A0ACB8BQJ4</accession>